<keyword evidence="11" id="KW-1185">Reference proteome</keyword>
<evidence type="ECO:0000313" key="12">
    <source>
        <dbReference type="RefSeq" id="XP_011504614.1"/>
    </source>
</evidence>
<keyword evidence="3" id="KW-0813">Transport</keyword>
<comment type="similarity">
    <text evidence="2">Belongs to the metaxin family.</text>
</comment>
<dbReference type="Gene3D" id="1.20.1050.10">
    <property type="match status" value="1"/>
</dbReference>
<dbReference type="CDD" id="cd03212">
    <property type="entry name" value="GST_C_Metaxin1_3"/>
    <property type="match status" value="1"/>
</dbReference>
<evidence type="ECO:0000256" key="7">
    <source>
        <dbReference type="ARBA" id="ARBA00023136"/>
    </source>
</evidence>
<sequence length="315" mass="36403">MSNCYQVDVWKGDWNLPSIDVDCLKVLTFAKFHNISLTVITKNNPFKTPNGYLPVLTFKKNTFSTVDEILNVTHKNCTDCKSSPECPETVAYNIMLEDCLNPALQYLWWIDQQNLNEVIRPWYCEALPFPCNYYYPGKYEKNAKCLIESLYPTEESEDIEALIYTKAKECIKTLSMKLGESQYFFGTKPTKLDALVFSYLAPLLKVPLSNCSLQNCLKKRENLVGFITRILDLYFQNKVENNEKNVNHDKTKKLISDTQYIDKRNQIFTGIFAGIFATGAMVGFALSKGIMQIQTNDYNYSSNYHDYDNIEDYDE</sequence>
<dbReference type="GO" id="GO:0007005">
    <property type="term" value="P:mitochondrion organization"/>
    <property type="evidence" value="ECO:0007669"/>
    <property type="project" value="TreeGrafter"/>
</dbReference>
<dbReference type="SUPFAM" id="SSF47616">
    <property type="entry name" value="GST C-terminal domain-like"/>
    <property type="match status" value="1"/>
</dbReference>
<dbReference type="KEGG" id="csol:105367555"/>
<feature type="domain" description="Mitochondrial outer membrane transport complex Sam37/metaxin N-terminal" evidence="9">
    <location>
        <begin position="23"/>
        <end position="139"/>
    </location>
</feature>
<dbReference type="InterPro" id="IPR050931">
    <property type="entry name" value="Mito_Protein_Transport_Metaxin"/>
</dbReference>
<keyword evidence="7 8" id="KW-0472">Membrane</keyword>
<dbReference type="RefSeq" id="XP_011504614.1">
    <property type="nucleotide sequence ID" value="XM_011506312.1"/>
</dbReference>
<dbReference type="InterPro" id="IPR036282">
    <property type="entry name" value="Glutathione-S-Trfase_C_sf"/>
</dbReference>
<dbReference type="Pfam" id="PF10568">
    <property type="entry name" value="Tom37"/>
    <property type="match status" value="1"/>
</dbReference>
<dbReference type="Pfam" id="PF17171">
    <property type="entry name" value="GST_C_6"/>
    <property type="match status" value="1"/>
</dbReference>
<dbReference type="PANTHER" id="PTHR12289">
    <property type="entry name" value="METAXIN RELATED"/>
    <property type="match status" value="1"/>
</dbReference>
<proteinExistence type="inferred from homology"/>
<dbReference type="GeneID" id="105367555"/>
<dbReference type="InterPro" id="IPR033468">
    <property type="entry name" value="Metaxin_GST"/>
</dbReference>
<evidence type="ECO:0000256" key="6">
    <source>
        <dbReference type="ARBA" id="ARBA00023128"/>
    </source>
</evidence>
<evidence type="ECO:0000256" key="5">
    <source>
        <dbReference type="ARBA" id="ARBA00022927"/>
    </source>
</evidence>
<organism evidence="11 12">
    <name type="scientific">Ceratosolen solmsi marchali</name>
    <dbReference type="NCBI Taxonomy" id="326594"/>
    <lineage>
        <taxon>Eukaryota</taxon>
        <taxon>Metazoa</taxon>
        <taxon>Ecdysozoa</taxon>
        <taxon>Arthropoda</taxon>
        <taxon>Hexapoda</taxon>
        <taxon>Insecta</taxon>
        <taxon>Pterygota</taxon>
        <taxon>Neoptera</taxon>
        <taxon>Endopterygota</taxon>
        <taxon>Hymenoptera</taxon>
        <taxon>Apocrita</taxon>
        <taxon>Proctotrupomorpha</taxon>
        <taxon>Chalcidoidea</taxon>
        <taxon>Agaonidae</taxon>
        <taxon>Agaoninae</taxon>
        <taxon>Ceratosolen</taxon>
    </lineage>
</organism>
<keyword evidence="4" id="KW-1000">Mitochondrion outer membrane</keyword>
<protein>
    <submittedName>
        <fullName evidence="12">Metaxin-1</fullName>
    </submittedName>
</protein>
<feature type="domain" description="Metaxin glutathione S-transferase" evidence="10">
    <location>
        <begin position="167"/>
        <end position="230"/>
    </location>
</feature>
<dbReference type="AlphaFoldDB" id="A0AAJ6YUD7"/>
<accession>A0AAJ6YUD7</accession>
<evidence type="ECO:0000313" key="11">
    <source>
        <dbReference type="Proteomes" id="UP000695007"/>
    </source>
</evidence>
<name>A0AAJ6YUD7_9HYME</name>
<dbReference type="Proteomes" id="UP000695007">
    <property type="component" value="Unplaced"/>
</dbReference>
<keyword evidence="6" id="KW-0496">Mitochondrion</keyword>
<evidence type="ECO:0000256" key="2">
    <source>
        <dbReference type="ARBA" id="ARBA00009170"/>
    </source>
</evidence>
<evidence type="ECO:0000256" key="4">
    <source>
        <dbReference type="ARBA" id="ARBA00022787"/>
    </source>
</evidence>
<dbReference type="GO" id="GO:0001401">
    <property type="term" value="C:SAM complex"/>
    <property type="evidence" value="ECO:0007669"/>
    <property type="project" value="InterPro"/>
</dbReference>
<evidence type="ECO:0000259" key="10">
    <source>
        <dbReference type="Pfam" id="PF17171"/>
    </source>
</evidence>
<keyword evidence="5" id="KW-0653">Protein transport</keyword>
<evidence type="ECO:0000259" key="9">
    <source>
        <dbReference type="Pfam" id="PF10568"/>
    </source>
</evidence>
<comment type="subcellular location">
    <subcellularLocation>
        <location evidence="1">Mitochondrion outer membrane</location>
    </subcellularLocation>
</comment>
<dbReference type="InterPro" id="IPR019564">
    <property type="entry name" value="Sam37/metaxin_N"/>
</dbReference>
<feature type="transmembrane region" description="Helical" evidence="8">
    <location>
        <begin position="267"/>
        <end position="286"/>
    </location>
</feature>
<keyword evidence="8" id="KW-1133">Transmembrane helix</keyword>
<evidence type="ECO:0000256" key="3">
    <source>
        <dbReference type="ARBA" id="ARBA00022448"/>
    </source>
</evidence>
<dbReference type="GO" id="GO:0015031">
    <property type="term" value="P:protein transport"/>
    <property type="evidence" value="ECO:0007669"/>
    <property type="project" value="UniProtKB-KW"/>
</dbReference>
<keyword evidence="8" id="KW-0812">Transmembrane</keyword>
<evidence type="ECO:0000256" key="1">
    <source>
        <dbReference type="ARBA" id="ARBA00004294"/>
    </source>
</evidence>
<dbReference type="CDD" id="cd03078">
    <property type="entry name" value="GST_N_Metaxin1_like"/>
    <property type="match status" value="1"/>
</dbReference>
<dbReference type="PANTHER" id="PTHR12289:SF41">
    <property type="entry name" value="FAILED AXON CONNECTIONS-RELATED"/>
    <property type="match status" value="1"/>
</dbReference>
<reference evidence="12" key="1">
    <citation type="submission" date="2025-08" db="UniProtKB">
        <authorList>
            <consortium name="RefSeq"/>
        </authorList>
    </citation>
    <scope>IDENTIFICATION</scope>
</reference>
<gene>
    <name evidence="12" type="primary">LOC105367555</name>
</gene>
<evidence type="ECO:0000256" key="8">
    <source>
        <dbReference type="SAM" id="Phobius"/>
    </source>
</evidence>